<dbReference type="Proteomes" id="UP001318860">
    <property type="component" value="Unassembled WGS sequence"/>
</dbReference>
<name>A0ABR0V3Z7_REHGL</name>
<accession>A0ABR0V3Z7</accession>
<feature type="region of interest" description="Disordered" evidence="1">
    <location>
        <begin position="1"/>
        <end position="136"/>
    </location>
</feature>
<proteinExistence type="predicted"/>
<evidence type="ECO:0000256" key="1">
    <source>
        <dbReference type="SAM" id="MobiDB-lite"/>
    </source>
</evidence>
<reference evidence="2 3" key="1">
    <citation type="journal article" date="2021" name="Comput. Struct. Biotechnol. J.">
        <title>De novo genome assembly of the potent medicinal plant Rehmannia glutinosa using nanopore technology.</title>
        <authorList>
            <person name="Ma L."/>
            <person name="Dong C."/>
            <person name="Song C."/>
            <person name="Wang X."/>
            <person name="Zheng X."/>
            <person name="Niu Y."/>
            <person name="Chen S."/>
            <person name="Feng W."/>
        </authorList>
    </citation>
    <scope>NUCLEOTIDE SEQUENCE [LARGE SCALE GENOMIC DNA]</scope>
    <source>
        <strain evidence="2">DH-2019</strain>
    </source>
</reference>
<evidence type="ECO:0000313" key="3">
    <source>
        <dbReference type="Proteomes" id="UP001318860"/>
    </source>
</evidence>
<feature type="compositionally biased region" description="Acidic residues" evidence="1">
    <location>
        <begin position="62"/>
        <end position="74"/>
    </location>
</feature>
<comment type="caution">
    <text evidence="2">The sequence shown here is derived from an EMBL/GenBank/DDBJ whole genome shotgun (WGS) entry which is preliminary data.</text>
</comment>
<organism evidence="2 3">
    <name type="scientific">Rehmannia glutinosa</name>
    <name type="common">Chinese foxglove</name>
    <dbReference type="NCBI Taxonomy" id="99300"/>
    <lineage>
        <taxon>Eukaryota</taxon>
        <taxon>Viridiplantae</taxon>
        <taxon>Streptophyta</taxon>
        <taxon>Embryophyta</taxon>
        <taxon>Tracheophyta</taxon>
        <taxon>Spermatophyta</taxon>
        <taxon>Magnoliopsida</taxon>
        <taxon>eudicotyledons</taxon>
        <taxon>Gunneridae</taxon>
        <taxon>Pentapetalae</taxon>
        <taxon>asterids</taxon>
        <taxon>lamiids</taxon>
        <taxon>Lamiales</taxon>
        <taxon>Orobanchaceae</taxon>
        <taxon>Rehmannieae</taxon>
        <taxon>Rehmannia</taxon>
    </lineage>
</organism>
<feature type="compositionally biased region" description="Low complexity" evidence="1">
    <location>
        <begin position="320"/>
        <end position="333"/>
    </location>
</feature>
<gene>
    <name evidence="2" type="ORF">DH2020_037510</name>
</gene>
<keyword evidence="3" id="KW-1185">Reference proteome</keyword>
<evidence type="ECO:0000313" key="2">
    <source>
        <dbReference type="EMBL" id="KAK6128755.1"/>
    </source>
</evidence>
<feature type="region of interest" description="Disordered" evidence="1">
    <location>
        <begin position="260"/>
        <end position="281"/>
    </location>
</feature>
<protein>
    <submittedName>
        <fullName evidence="2">Uncharacterized protein</fullName>
    </submittedName>
</protein>
<feature type="compositionally biased region" description="Low complexity" evidence="1">
    <location>
        <begin position="260"/>
        <end position="274"/>
    </location>
</feature>
<feature type="compositionally biased region" description="Acidic residues" evidence="1">
    <location>
        <begin position="81"/>
        <end position="95"/>
    </location>
</feature>
<dbReference type="EMBL" id="JABTTQ020001700">
    <property type="protein sequence ID" value="KAK6128755.1"/>
    <property type="molecule type" value="Genomic_DNA"/>
</dbReference>
<sequence>MKMETKDPATTDACPKNPGPPIPSCTLSNGPPPPKTPNRSLLLLRFPWSENHNKRNRLAAMVEEEYEEESEDEWGTSWFESSEEESEEEDDEEIEQQNLRSGNEVQPAGARVNSSPHGNGTGPESVESCGDTPSPVSIQADVAASVRGELPALVRHGIPTSVQEGMRAFVRQEVLALIRQELPALVRQEVLALVRQELPALVRRVLSSFRQQGLYDLDGFYDRQLELNTTLEPSNLTDDGGRQDEMTLCDRYTEGLVSVGSSGSASIGNGNGTSPESVESCGDMPLPPPVYLEVNTTLEPSNLSDDSGRRDETTLRYTEGAASAGPTGTASVGPTGAALVHKT</sequence>
<feature type="region of interest" description="Disordered" evidence="1">
    <location>
        <begin position="318"/>
        <end position="343"/>
    </location>
</feature>